<dbReference type="SMART" id="SM00271">
    <property type="entry name" value="DnaJ"/>
    <property type="match status" value="1"/>
</dbReference>
<evidence type="ECO:0000256" key="1">
    <source>
        <dbReference type="SAM" id="MobiDB-lite"/>
    </source>
</evidence>
<protein>
    <recommendedName>
        <fullName evidence="2">J domain-containing protein</fullName>
    </recommendedName>
</protein>
<dbReference type="SUPFAM" id="SSF46565">
    <property type="entry name" value="Chaperone J-domain"/>
    <property type="match status" value="1"/>
</dbReference>
<proteinExistence type="predicted"/>
<evidence type="ECO:0000313" key="3">
    <source>
        <dbReference type="EMBL" id="HHS28869.1"/>
    </source>
</evidence>
<dbReference type="GO" id="GO:0044183">
    <property type="term" value="F:protein folding chaperone"/>
    <property type="evidence" value="ECO:0007669"/>
    <property type="project" value="TreeGrafter"/>
</dbReference>
<dbReference type="CDD" id="cd06257">
    <property type="entry name" value="DnaJ"/>
    <property type="match status" value="1"/>
</dbReference>
<dbReference type="GO" id="GO:0051087">
    <property type="term" value="F:protein-folding chaperone binding"/>
    <property type="evidence" value="ECO:0007669"/>
    <property type="project" value="TreeGrafter"/>
</dbReference>
<dbReference type="PANTHER" id="PTHR43948:SF14">
    <property type="entry name" value="PROTEIN DNAJ, PUTATIVE-RELATED"/>
    <property type="match status" value="1"/>
</dbReference>
<gene>
    <name evidence="3" type="ORF">ENV52_04125</name>
</gene>
<dbReference type="PANTHER" id="PTHR43948">
    <property type="entry name" value="DNAJ HOMOLOG SUBFAMILY B"/>
    <property type="match status" value="1"/>
</dbReference>
<dbReference type="Pfam" id="PF00226">
    <property type="entry name" value="DnaJ"/>
    <property type="match status" value="1"/>
</dbReference>
<feature type="region of interest" description="Disordered" evidence="1">
    <location>
        <begin position="92"/>
        <end position="133"/>
    </location>
</feature>
<feature type="compositionally biased region" description="Low complexity" evidence="1">
    <location>
        <begin position="104"/>
        <end position="114"/>
    </location>
</feature>
<dbReference type="EMBL" id="DTGR01000064">
    <property type="protein sequence ID" value="HHS28869.1"/>
    <property type="molecule type" value="Genomic_DNA"/>
</dbReference>
<sequence>MALDYYDILGVPPKADAGEIKKAYRLLALRWHPDKNPGDPWATSRFLRLGEAYRVLIDPASRAAYDSLRSQERRPGGGHCCSRCQHPKAAGAAPQNYAARRSSRGSSSGSLPSRHPGRSRTRQNSAAAQLSQNHLQAAGHSPWLFSFKDLRQRLIAWLHGKLPADLEWEMVPTPGRPDLIMDLKLPRWLAARGAKINFLIKSNHQQRRVRIAIPAGVKDGACLKVKGGGKSNGMGQGHLFINIRLKD</sequence>
<dbReference type="AlphaFoldDB" id="A0A7V6DP76"/>
<dbReference type="PROSITE" id="PS50076">
    <property type="entry name" value="DNAJ_2"/>
    <property type="match status" value="1"/>
</dbReference>
<dbReference type="InterPro" id="IPR001623">
    <property type="entry name" value="DnaJ_domain"/>
</dbReference>
<dbReference type="InterPro" id="IPR008971">
    <property type="entry name" value="HSP40/DnaJ_pept-bd"/>
</dbReference>
<organism evidence="3">
    <name type="scientific">Desulfobacca acetoxidans</name>
    <dbReference type="NCBI Taxonomy" id="60893"/>
    <lineage>
        <taxon>Bacteria</taxon>
        <taxon>Pseudomonadati</taxon>
        <taxon>Thermodesulfobacteriota</taxon>
        <taxon>Desulfobaccia</taxon>
        <taxon>Desulfobaccales</taxon>
        <taxon>Desulfobaccaceae</taxon>
        <taxon>Desulfobacca</taxon>
    </lineage>
</organism>
<feature type="domain" description="J" evidence="2">
    <location>
        <begin position="4"/>
        <end position="69"/>
    </location>
</feature>
<dbReference type="Pfam" id="PF01556">
    <property type="entry name" value="DnaJ_C"/>
    <property type="match status" value="1"/>
</dbReference>
<dbReference type="Gene3D" id="2.60.260.20">
    <property type="entry name" value="Urease metallochaperone UreE, N-terminal domain"/>
    <property type="match status" value="1"/>
</dbReference>
<dbReference type="InterPro" id="IPR036869">
    <property type="entry name" value="J_dom_sf"/>
</dbReference>
<name>A0A7V6DP76_9BACT</name>
<accession>A0A7V6DP76</accession>
<evidence type="ECO:0000259" key="2">
    <source>
        <dbReference type="PROSITE" id="PS50076"/>
    </source>
</evidence>
<dbReference type="PRINTS" id="PR00625">
    <property type="entry name" value="JDOMAIN"/>
</dbReference>
<comment type="caution">
    <text evidence="3">The sequence shown here is derived from an EMBL/GenBank/DDBJ whole genome shotgun (WGS) entry which is preliminary data.</text>
</comment>
<feature type="compositionally biased region" description="Polar residues" evidence="1">
    <location>
        <begin position="122"/>
        <end position="133"/>
    </location>
</feature>
<dbReference type="SUPFAM" id="SSF49493">
    <property type="entry name" value="HSP40/DnaJ peptide-binding domain"/>
    <property type="match status" value="1"/>
</dbReference>
<reference evidence="3" key="1">
    <citation type="journal article" date="2020" name="mSystems">
        <title>Genome- and Community-Level Interaction Insights into Carbon Utilization and Element Cycling Functions of Hydrothermarchaeota in Hydrothermal Sediment.</title>
        <authorList>
            <person name="Zhou Z."/>
            <person name="Liu Y."/>
            <person name="Xu W."/>
            <person name="Pan J."/>
            <person name="Luo Z.H."/>
            <person name="Li M."/>
        </authorList>
    </citation>
    <scope>NUCLEOTIDE SEQUENCE [LARGE SCALE GENOMIC DNA]</scope>
    <source>
        <strain evidence="3">SpSt-767</strain>
    </source>
</reference>
<dbReference type="GO" id="GO:0005737">
    <property type="term" value="C:cytoplasm"/>
    <property type="evidence" value="ECO:0007669"/>
    <property type="project" value="TreeGrafter"/>
</dbReference>
<dbReference type="Gene3D" id="1.10.287.110">
    <property type="entry name" value="DnaJ domain"/>
    <property type="match status" value="1"/>
</dbReference>
<dbReference type="GO" id="GO:0051082">
    <property type="term" value="F:unfolded protein binding"/>
    <property type="evidence" value="ECO:0007669"/>
    <property type="project" value="InterPro"/>
</dbReference>
<dbReference type="InterPro" id="IPR002939">
    <property type="entry name" value="DnaJ_C"/>
</dbReference>